<dbReference type="EMBL" id="LJHD01000169">
    <property type="protein sequence ID" value="ONI43044.1"/>
    <property type="molecule type" value="Genomic_DNA"/>
</dbReference>
<accession>A0ACC8XH91</accession>
<reference evidence="1" key="1">
    <citation type="submission" date="2016-08" db="EMBL/GenBank/DDBJ databases">
        <authorList>
            <person name="Ngugi D.K."/>
            <person name="Miyake S."/>
            <person name="Stingl U."/>
        </authorList>
    </citation>
    <scope>NUCLEOTIDE SEQUENCE</scope>
    <source>
        <strain evidence="1">SCG-D08WGA-EpuloA1</strain>
    </source>
</reference>
<evidence type="ECO:0000313" key="2">
    <source>
        <dbReference type="Proteomes" id="UP000188637"/>
    </source>
</evidence>
<proteinExistence type="predicted"/>
<organism evidence="1 2">
    <name type="scientific">Candidatus Epulonipiscium fishelsonii</name>
    <dbReference type="NCBI Taxonomy" id="77094"/>
    <lineage>
        <taxon>Bacteria</taxon>
        <taxon>Bacillati</taxon>
        <taxon>Bacillota</taxon>
        <taxon>Clostridia</taxon>
        <taxon>Lachnospirales</taxon>
        <taxon>Lachnospiraceae</taxon>
        <taxon>Candidatus Epulonipiscium</taxon>
    </lineage>
</organism>
<protein>
    <submittedName>
        <fullName evidence="1">23S rRNA (Adenine(2503)-C(2))-methyltransferase</fullName>
    </submittedName>
</protein>
<comment type="caution">
    <text evidence="1">The sequence shown here is derived from an EMBL/GenBank/DDBJ whole genome shotgun (WGS) entry which is preliminary data.</text>
</comment>
<evidence type="ECO:0000313" key="1">
    <source>
        <dbReference type="EMBL" id="ONI43044.1"/>
    </source>
</evidence>
<gene>
    <name evidence="1" type="ORF">AN640_06840</name>
</gene>
<sequence length="340" mass="38832">MLTCMNNTELEKIMLDLGESKFRAKQLFEWFHLKKVWDYNQMTNISKNLKDKLITQYPTNDIKIVKKYISAIDGTRKYLFELSDYHIIESVLMKYNHGNSICISSQVGCKMGCKFCASTIGGLKRNLTPSEMLAQVYKISEDINEKISNIVIMGTGEPLERLDITTKFIELINSDKGQNIGQRHITISTCGLVPQILELANKEMQITLAISLHATTDEHRKKIMPIANKYTIKQLLDACKIYINKTGRRISFEYSLIDGQNDNLEAARQLSNLLKGMLCHVNLIPINKIETQSFKSSTEKKIKDFANILKTRGIETTVRRTLGQDINASCGQLRYNYLNT</sequence>
<name>A0ACC8XH91_9FIRM</name>
<keyword evidence="2" id="KW-1185">Reference proteome</keyword>
<dbReference type="Proteomes" id="UP000188637">
    <property type="component" value="Unassembled WGS sequence"/>
</dbReference>